<feature type="chain" id="PRO_5044632114" evidence="5">
    <location>
        <begin position="20"/>
        <end position="501"/>
    </location>
</feature>
<evidence type="ECO:0000259" key="6">
    <source>
        <dbReference type="PROSITE" id="PS51387"/>
    </source>
</evidence>
<accession>A0A6G1GHA4</accession>
<dbReference type="InterPro" id="IPR006094">
    <property type="entry name" value="Oxid_FAD_bind_N"/>
</dbReference>
<keyword evidence="8" id="KW-1185">Reference proteome</keyword>
<dbReference type="Proteomes" id="UP000504638">
    <property type="component" value="Unplaced"/>
</dbReference>
<evidence type="ECO:0000313" key="8">
    <source>
        <dbReference type="Proteomes" id="UP000504638"/>
    </source>
</evidence>
<reference evidence="9" key="2">
    <citation type="submission" date="2020-04" db="EMBL/GenBank/DDBJ databases">
        <authorList>
            <consortium name="NCBI Genome Project"/>
        </authorList>
    </citation>
    <scope>NUCLEOTIDE SEQUENCE</scope>
    <source>
        <strain evidence="9">CBS 781.70</strain>
    </source>
</reference>
<keyword evidence="5" id="KW-0732">Signal</keyword>
<dbReference type="PROSITE" id="PS51387">
    <property type="entry name" value="FAD_PCMH"/>
    <property type="match status" value="1"/>
</dbReference>
<feature type="signal peptide" evidence="5">
    <location>
        <begin position="1"/>
        <end position="19"/>
    </location>
</feature>
<evidence type="ECO:0000256" key="4">
    <source>
        <dbReference type="ARBA" id="ARBA00023002"/>
    </source>
</evidence>
<dbReference type="InterPro" id="IPR036318">
    <property type="entry name" value="FAD-bd_PCMH-like_sf"/>
</dbReference>
<dbReference type="OrthoDB" id="2151789at2759"/>
<evidence type="ECO:0000256" key="1">
    <source>
        <dbReference type="ARBA" id="ARBA00005466"/>
    </source>
</evidence>
<evidence type="ECO:0000313" key="9">
    <source>
        <dbReference type="RefSeq" id="XP_033539064.1"/>
    </source>
</evidence>
<reference evidence="9" key="3">
    <citation type="submission" date="2025-04" db="UniProtKB">
        <authorList>
            <consortium name="RefSeq"/>
        </authorList>
    </citation>
    <scope>IDENTIFICATION</scope>
    <source>
        <strain evidence="9">CBS 781.70</strain>
    </source>
</reference>
<dbReference type="GO" id="GO:0071949">
    <property type="term" value="F:FAD binding"/>
    <property type="evidence" value="ECO:0007669"/>
    <property type="project" value="InterPro"/>
</dbReference>
<keyword evidence="2" id="KW-0285">Flavoprotein</keyword>
<comment type="similarity">
    <text evidence="1">Belongs to the oxygen-dependent FAD-linked oxidoreductase family.</text>
</comment>
<dbReference type="GeneID" id="54421497"/>
<gene>
    <name evidence="7 9" type="ORF">P152DRAFT_469871</name>
</gene>
<evidence type="ECO:0000256" key="2">
    <source>
        <dbReference type="ARBA" id="ARBA00022630"/>
    </source>
</evidence>
<dbReference type="InterPro" id="IPR016169">
    <property type="entry name" value="FAD-bd_PCMH_sub2"/>
</dbReference>
<organism evidence="7">
    <name type="scientific">Eremomyces bilateralis CBS 781.70</name>
    <dbReference type="NCBI Taxonomy" id="1392243"/>
    <lineage>
        <taxon>Eukaryota</taxon>
        <taxon>Fungi</taxon>
        <taxon>Dikarya</taxon>
        <taxon>Ascomycota</taxon>
        <taxon>Pezizomycotina</taxon>
        <taxon>Dothideomycetes</taxon>
        <taxon>Dothideomycetes incertae sedis</taxon>
        <taxon>Eremomycetales</taxon>
        <taxon>Eremomycetaceae</taxon>
        <taxon>Eremomyces</taxon>
    </lineage>
</organism>
<name>A0A6G1GHA4_9PEZI</name>
<keyword evidence="4" id="KW-0560">Oxidoreductase</keyword>
<dbReference type="InterPro" id="IPR016166">
    <property type="entry name" value="FAD-bd_PCMH"/>
</dbReference>
<reference evidence="7 9" key="1">
    <citation type="submission" date="2020-01" db="EMBL/GenBank/DDBJ databases">
        <authorList>
            <consortium name="DOE Joint Genome Institute"/>
            <person name="Haridas S."/>
            <person name="Albert R."/>
            <person name="Binder M."/>
            <person name="Bloem J."/>
            <person name="Labutti K."/>
            <person name="Salamov A."/>
            <person name="Andreopoulos B."/>
            <person name="Baker S.E."/>
            <person name="Barry K."/>
            <person name="Bills G."/>
            <person name="Bluhm B.H."/>
            <person name="Cannon C."/>
            <person name="Castanera R."/>
            <person name="Culley D.E."/>
            <person name="Daum C."/>
            <person name="Ezra D."/>
            <person name="Gonzalez J.B."/>
            <person name="Henrissat B."/>
            <person name="Kuo A."/>
            <person name="Liang C."/>
            <person name="Lipzen A."/>
            <person name="Lutzoni F."/>
            <person name="Magnuson J."/>
            <person name="Mondo S."/>
            <person name="Nolan M."/>
            <person name="Ohm R."/>
            <person name="Pangilinan J."/>
            <person name="Park H.-J."/>
            <person name="Ramirez L."/>
            <person name="Alfaro M."/>
            <person name="Sun H."/>
            <person name="Tritt A."/>
            <person name="Yoshinaga Y."/>
            <person name="Zwiers L.-H."/>
            <person name="Turgeon B.G."/>
            <person name="Goodwin S.B."/>
            <person name="Spatafora J.W."/>
            <person name="Crous P.W."/>
            <person name="Grigoriev I.V."/>
        </authorList>
    </citation>
    <scope>NUCLEOTIDE SEQUENCE</scope>
    <source>
        <strain evidence="7 9">CBS 781.70</strain>
    </source>
</reference>
<dbReference type="Gene3D" id="3.30.465.10">
    <property type="match status" value="1"/>
</dbReference>
<keyword evidence="3" id="KW-0274">FAD</keyword>
<sequence>MRLAFWSALIVWGIRPIYGLPGQHVLKQSEEEDVRKACHSLALGIGRDSVFFQNDQQYKYQQRDYWYQQQRNLHPKCRVLPRTTEEVRKAISAVTEYSAPFAVSSGKLGNAQSVSNVDRGITIDLGRLESIELADDGKSVTLGPGARWIDVYRHLEHFRLGVNGARDGFVGVGGYVLGGGLSWYASYSGWTCDTVIEFEVVLANGLIVTADASHYSDLFWALKGGGNNFGIVTKITLPTFGLCSVFGGYMLFDQELMEVDDLLYNFRRFNNETLPNTRVGGFLQFATIFGGGTSEEGVAFAYVDAEDGTADVANRYFHEPVLQNRTHITSLSEMSRFISEIVYRPLHKVRFTLTLLNDEVLLTIYNIFSRWSRRLKKEETLQILAMGLHPLTESHLSHGNNPLGLRAQDSPLVMIDVELHWLQSGLDRYYENLGWLIYLEMRYAAKTRGSFHPFVNMNYAAKWQDPVKSYGEENIQRMMSIREAYDPTRVFTRFLKGGFKV</sequence>
<dbReference type="SUPFAM" id="SSF56176">
    <property type="entry name" value="FAD-binding/transporter-associated domain-like"/>
    <property type="match status" value="1"/>
</dbReference>
<protein>
    <submittedName>
        <fullName evidence="7 9">FAD-binding domain-containing protein</fullName>
    </submittedName>
</protein>
<dbReference type="EMBL" id="ML975149">
    <property type="protein sequence ID" value="KAF1817433.1"/>
    <property type="molecule type" value="Genomic_DNA"/>
</dbReference>
<dbReference type="RefSeq" id="XP_033539064.1">
    <property type="nucleotide sequence ID" value="XM_033680927.1"/>
</dbReference>
<dbReference type="InterPro" id="IPR050416">
    <property type="entry name" value="FAD-linked_Oxidoreductase"/>
</dbReference>
<dbReference type="PANTHER" id="PTHR42973">
    <property type="entry name" value="BINDING OXIDOREDUCTASE, PUTATIVE (AFU_ORTHOLOGUE AFUA_1G17690)-RELATED"/>
    <property type="match status" value="1"/>
</dbReference>
<evidence type="ECO:0000256" key="5">
    <source>
        <dbReference type="SAM" id="SignalP"/>
    </source>
</evidence>
<evidence type="ECO:0000256" key="3">
    <source>
        <dbReference type="ARBA" id="ARBA00022827"/>
    </source>
</evidence>
<dbReference type="PANTHER" id="PTHR42973:SF13">
    <property type="entry name" value="FAD-BINDING PCMH-TYPE DOMAIN-CONTAINING PROTEIN"/>
    <property type="match status" value="1"/>
</dbReference>
<dbReference type="Pfam" id="PF01565">
    <property type="entry name" value="FAD_binding_4"/>
    <property type="match status" value="1"/>
</dbReference>
<dbReference type="GO" id="GO:0016491">
    <property type="term" value="F:oxidoreductase activity"/>
    <property type="evidence" value="ECO:0007669"/>
    <property type="project" value="UniProtKB-KW"/>
</dbReference>
<proteinExistence type="inferred from homology"/>
<dbReference type="AlphaFoldDB" id="A0A6G1GHA4"/>
<evidence type="ECO:0000313" key="7">
    <source>
        <dbReference type="EMBL" id="KAF1817433.1"/>
    </source>
</evidence>
<feature type="domain" description="FAD-binding PCMH-type" evidence="6">
    <location>
        <begin position="71"/>
        <end position="242"/>
    </location>
</feature>